<sequence>MKRVFHIMDWGIFGLRSYNYILLLVHIVMANELSPRLLVNVVWLLAAFIIPTLCWFPQLRKNKEWFILFELLLGGSYYIKSFMHAEQLGSVDYLIPSLTIGYLLTRKTAWAMPALLLMPFTSMLFGAVTWDVALGSSSDNFLFSFIGLWVSFIAKAYHEKNKLAKEIDEQNKLLTQYAAEIERMTLLEERSRMSKEMHDTLGHSFISLIMSLDAAIALLDKNPILAKEKLITIRGLTEQNLDEMRDIVHKMGEEENISLVDRVEKLVNNFREYTGTVIRLTLNGTEEILRFDVQQSIIRVIQESFTNALKHGKATEIELNLHFNPSTMRVSIRNNGAPLGKMEHGFGLATMKNRIEMLDGTWSISSLAVTGVEVRFEIPLKGDKLYAEN</sequence>
<keyword evidence="10" id="KW-0472">Membrane</keyword>
<keyword evidence="10" id="KW-1133">Transmembrane helix</keyword>
<evidence type="ECO:0000256" key="5">
    <source>
        <dbReference type="ARBA" id="ARBA00022741"/>
    </source>
</evidence>
<reference evidence="12 13" key="1">
    <citation type="submission" date="2018-05" db="EMBL/GenBank/DDBJ databases">
        <title>Genomic Encyclopedia of Type Strains, Phase III (KMG-III): the genomes of soil and plant-associated and newly described type strains.</title>
        <authorList>
            <person name="Whitman W."/>
        </authorList>
    </citation>
    <scope>NUCLEOTIDE SEQUENCE [LARGE SCALE GENOMIC DNA]</scope>
    <source>
        <strain evidence="12 13">CECT 5696</strain>
    </source>
</reference>
<keyword evidence="9" id="KW-0175">Coiled coil</keyword>
<keyword evidence="6 12" id="KW-0418">Kinase</keyword>
<dbReference type="EMBL" id="QGTQ01000009">
    <property type="protein sequence ID" value="PWW02395.1"/>
    <property type="molecule type" value="Genomic_DNA"/>
</dbReference>
<evidence type="ECO:0000313" key="13">
    <source>
        <dbReference type="Proteomes" id="UP000246635"/>
    </source>
</evidence>
<feature type="transmembrane region" description="Helical" evidence="10">
    <location>
        <begin position="109"/>
        <end position="128"/>
    </location>
</feature>
<dbReference type="InterPro" id="IPR050482">
    <property type="entry name" value="Sensor_HK_TwoCompSys"/>
</dbReference>
<dbReference type="GO" id="GO:0000155">
    <property type="term" value="F:phosphorelay sensor kinase activity"/>
    <property type="evidence" value="ECO:0007669"/>
    <property type="project" value="InterPro"/>
</dbReference>
<dbReference type="Pfam" id="PF02518">
    <property type="entry name" value="HATPase_c"/>
    <property type="match status" value="1"/>
</dbReference>
<evidence type="ECO:0000256" key="6">
    <source>
        <dbReference type="ARBA" id="ARBA00022777"/>
    </source>
</evidence>
<keyword evidence="7" id="KW-0067">ATP-binding</keyword>
<gene>
    <name evidence="12" type="ORF">DFQ01_10920</name>
</gene>
<dbReference type="GO" id="GO:0016020">
    <property type="term" value="C:membrane"/>
    <property type="evidence" value="ECO:0007669"/>
    <property type="project" value="InterPro"/>
</dbReference>
<evidence type="ECO:0000256" key="1">
    <source>
        <dbReference type="ARBA" id="ARBA00000085"/>
    </source>
</evidence>
<keyword evidence="13" id="KW-1185">Reference proteome</keyword>
<dbReference type="PANTHER" id="PTHR24421">
    <property type="entry name" value="NITRATE/NITRITE SENSOR PROTEIN NARX-RELATED"/>
    <property type="match status" value="1"/>
</dbReference>
<dbReference type="Proteomes" id="UP000246635">
    <property type="component" value="Unassembled WGS sequence"/>
</dbReference>
<name>A0A2V2Z1M9_9BACL</name>
<dbReference type="SUPFAM" id="SSF55874">
    <property type="entry name" value="ATPase domain of HSP90 chaperone/DNA topoisomerase II/histidine kinase"/>
    <property type="match status" value="1"/>
</dbReference>
<keyword evidence="4" id="KW-0808">Transferase</keyword>
<dbReference type="CDD" id="cd16917">
    <property type="entry name" value="HATPase_UhpB-NarQ-NarX-like"/>
    <property type="match status" value="1"/>
</dbReference>
<dbReference type="GO" id="GO:0046983">
    <property type="term" value="F:protein dimerization activity"/>
    <property type="evidence" value="ECO:0007669"/>
    <property type="project" value="InterPro"/>
</dbReference>
<evidence type="ECO:0000256" key="8">
    <source>
        <dbReference type="ARBA" id="ARBA00023012"/>
    </source>
</evidence>
<feature type="coiled-coil region" evidence="9">
    <location>
        <begin position="153"/>
        <end position="180"/>
    </location>
</feature>
<feature type="transmembrane region" description="Helical" evidence="10">
    <location>
        <begin position="140"/>
        <end position="157"/>
    </location>
</feature>
<evidence type="ECO:0000256" key="7">
    <source>
        <dbReference type="ARBA" id="ARBA00022840"/>
    </source>
</evidence>
<evidence type="ECO:0000256" key="3">
    <source>
        <dbReference type="ARBA" id="ARBA00022553"/>
    </source>
</evidence>
<dbReference type="AlphaFoldDB" id="A0A2V2Z1M9"/>
<dbReference type="Pfam" id="PF07730">
    <property type="entry name" value="HisKA_3"/>
    <property type="match status" value="1"/>
</dbReference>
<evidence type="ECO:0000259" key="11">
    <source>
        <dbReference type="SMART" id="SM00387"/>
    </source>
</evidence>
<feature type="domain" description="Histidine kinase/HSP90-like ATPase" evidence="11">
    <location>
        <begin position="292"/>
        <end position="382"/>
    </location>
</feature>
<evidence type="ECO:0000256" key="2">
    <source>
        <dbReference type="ARBA" id="ARBA00012438"/>
    </source>
</evidence>
<dbReference type="SMART" id="SM00387">
    <property type="entry name" value="HATPase_c"/>
    <property type="match status" value="1"/>
</dbReference>
<keyword evidence="3" id="KW-0597">Phosphoprotein</keyword>
<evidence type="ECO:0000313" key="12">
    <source>
        <dbReference type="EMBL" id="PWW02395.1"/>
    </source>
</evidence>
<comment type="caution">
    <text evidence="12">The sequence shown here is derived from an EMBL/GenBank/DDBJ whole genome shotgun (WGS) entry which is preliminary data.</text>
</comment>
<protein>
    <recommendedName>
        <fullName evidence="2">histidine kinase</fullName>
        <ecNumber evidence="2">2.7.13.3</ecNumber>
    </recommendedName>
</protein>
<feature type="transmembrane region" description="Helical" evidence="10">
    <location>
        <begin position="37"/>
        <end position="56"/>
    </location>
</feature>
<dbReference type="InterPro" id="IPR003594">
    <property type="entry name" value="HATPase_dom"/>
</dbReference>
<dbReference type="EC" id="2.7.13.3" evidence="2"/>
<keyword evidence="5" id="KW-0547">Nucleotide-binding</keyword>
<evidence type="ECO:0000256" key="4">
    <source>
        <dbReference type="ARBA" id="ARBA00022679"/>
    </source>
</evidence>
<dbReference type="InterPro" id="IPR036890">
    <property type="entry name" value="HATPase_C_sf"/>
</dbReference>
<organism evidence="12 13">
    <name type="scientific">Paenibacillus cellulosilyticus</name>
    <dbReference type="NCBI Taxonomy" id="375489"/>
    <lineage>
        <taxon>Bacteria</taxon>
        <taxon>Bacillati</taxon>
        <taxon>Bacillota</taxon>
        <taxon>Bacilli</taxon>
        <taxon>Bacillales</taxon>
        <taxon>Paenibacillaceae</taxon>
        <taxon>Paenibacillus</taxon>
    </lineage>
</organism>
<evidence type="ECO:0000256" key="10">
    <source>
        <dbReference type="SAM" id="Phobius"/>
    </source>
</evidence>
<accession>A0A2V2Z1M9</accession>
<dbReference type="InterPro" id="IPR011712">
    <property type="entry name" value="Sig_transdc_His_kin_sub3_dim/P"/>
</dbReference>
<keyword evidence="8" id="KW-0902">Two-component regulatory system</keyword>
<comment type="catalytic activity">
    <reaction evidence="1">
        <text>ATP + protein L-histidine = ADP + protein N-phospho-L-histidine.</text>
        <dbReference type="EC" id="2.7.13.3"/>
    </reaction>
</comment>
<proteinExistence type="predicted"/>
<dbReference type="GO" id="GO:0005524">
    <property type="term" value="F:ATP binding"/>
    <property type="evidence" value="ECO:0007669"/>
    <property type="project" value="UniProtKB-KW"/>
</dbReference>
<keyword evidence="10" id="KW-0812">Transmembrane</keyword>
<feature type="transmembrane region" description="Helical" evidence="10">
    <location>
        <begin position="12"/>
        <end position="31"/>
    </location>
</feature>
<evidence type="ECO:0000256" key="9">
    <source>
        <dbReference type="SAM" id="Coils"/>
    </source>
</evidence>
<dbReference type="PANTHER" id="PTHR24421:SF10">
    <property type="entry name" value="NITRATE_NITRITE SENSOR PROTEIN NARQ"/>
    <property type="match status" value="1"/>
</dbReference>
<dbReference type="Gene3D" id="1.20.5.1930">
    <property type="match status" value="1"/>
</dbReference>
<dbReference type="OrthoDB" id="9781904at2"/>
<dbReference type="Gene3D" id="3.30.565.10">
    <property type="entry name" value="Histidine kinase-like ATPase, C-terminal domain"/>
    <property type="match status" value="1"/>
</dbReference>